<evidence type="ECO:0000313" key="1">
    <source>
        <dbReference type="EMBL" id="QOQ75836.1"/>
    </source>
</evidence>
<dbReference type="EMBL" id="CP063073">
    <property type="protein sequence ID" value="QOQ75836.1"/>
    <property type="molecule type" value="Genomic_DNA"/>
</dbReference>
<reference evidence="1 2" key="1">
    <citation type="submission" date="2020-10" db="EMBL/GenBank/DDBJ databases">
        <title>High quality whole genome sequence of Pseudomonas poae PMA22.</title>
        <authorList>
            <person name="Hernandez J.G."/>
            <person name="Rodriguez P."/>
            <person name="Cuevas C."/>
            <person name="de la Calle F."/>
            <person name="Galan B."/>
            <person name="Garcia J.L."/>
        </authorList>
    </citation>
    <scope>NUCLEOTIDE SEQUENCE [LARGE SCALE GENOMIC DNA]</scope>
    <source>
        <strain evidence="1 2">PMA22</strain>
    </source>
</reference>
<dbReference type="Gene3D" id="2.60.120.260">
    <property type="entry name" value="Galactose-binding domain-like"/>
    <property type="match status" value="1"/>
</dbReference>
<proteinExistence type="predicted"/>
<name>A0A7M1KHK9_9PSED</name>
<dbReference type="InterPro" id="IPR008979">
    <property type="entry name" value="Galactose-bd-like_sf"/>
</dbReference>
<dbReference type="AlphaFoldDB" id="A0A7M1KHK9"/>
<dbReference type="RefSeq" id="WP_197627057.1">
    <property type="nucleotide sequence ID" value="NZ_CP063073.1"/>
</dbReference>
<evidence type="ECO:0000313" key="2">
    <source>
        <dbReference type="Proteomes" id="UP000594923"/>
    </source>
</evidence>
<gene>
    <name evidence="1" type="ORF">IMF22_01810</name>
</gene>
<sequence>MLNIPSPRFNEQDSATPIANLNTTLIVGDVARLTLNFPVENGDRVYLTLSSSIFGGEHNQSFQIAQNAPKIELLIPKSIVEMSAGNVVHLLLSIQRTGQPRTSAPTARVLINKLPIIIVPTPGTVWDFSNGFQGWVAQGPYAGSLLHVNNSTVRLDPTLFTATRAHIITRPVPVVAGRTYDCSFVAIGGAATSDGSTLYMTMNGTRIGANVQNLTLGQPQTGTGTFTATTTGDVRLGIFNDAVPNGLHGLSLSNVRMTPRP</sequence>
<dbReference type="Proteomes" id="UP000594923">
    <property type="component" value="Chromosome"/>
</dbReference>
<organism evidence="1 2">
    <name type="scientific">Pseudomonas poae</name>
    <dbReference type="NCBI Taxonomy" id="200451"/>
    <lineage>
        <taxon>Bacteria</taxon>
        <taxon>Pseudomonadati</taxon>
        <taxon>Pseudomonadota</taxon>
        <taxon>Gammaproteobacteria</taxon>
        <taxon>Pseudomonadales</taxon>
        <taxon>Pseudomonadaceae</taxon>
        <taxon>Pseudomonas</taxon>
    </lineage>
</organism>
<accession>A0A7M1KHK9</accession>
<dbReference type="SUPFAM" id="SSF49785">
    <property type="entry name" value="Galactose-binding domain-like"/>
    <property type="match status" value="1"/>
</dbReference>
<protein>
    <submittedName>
        <fullName evidence="1">Uncharacterized protein</fullName>
    </submittedName>
</protein>